<accession>A0ABY7D8T2</accession>
<reference evidence="2" key="1">
    <citation type="submission" date="2022-10" db="EMBL/GenBank/DDBJ databases">
        <title>Puccinia triticina Genome sequencing and assembly.</title>
        <authorList>
            <person name="Li C."/>
        </authorList>
    </citation>
    <scope>NUCLEOTIDE SEQUENCE</scope>
    <source>
        <strain evidence="2">Pt15</strain>
    </source>
</reference>
<keyword evidence="1" id="KW-0732">Signal</keyword>
<dbReference type="GeneID" id="77805662"/>
<evidence type="ECO:0000256" key="1">
    <source>
        <dbReference type="SAM" id="SignalP"/>
    </source>
</evidence>
<name>A0ABY7D8T2_9BASI</name>
<dbReference type="RefSeq" id="XP_053028744.1">
    <property type="nucleotide sequence ID" value="XM_053164767.1"/>
</dbReference>
<sequence>MRGTVVGILMAAFVVVGVTAVQNSQCYEYFHKKDGCVQATGNPDHRCAEQVAHAVESARLLAAQTGSSGGPRLQRRYDGKAMTMEQVEMVFRCPGFESPNGFEVCLWAGNKNVPGNTGWINEAIRENCGKQVYIQRKGIKIARYPRVVGGCRWGDGDMGPENGCFQIAMNQALFDNFNPSEYEKERKEITEMTWDFNNLYFNKPENAAF</sequence>
<dbReference type="EMBL" id="CP110438">
    <property type="protein sequence ID" value="WAQ93189.1"/>
    <property type="molecule type" value="Genomic_DNA"/>
</dbReference>
<proteinExistence type="predicted"/>
<feature type="signal peptide" evidence="1">
    <location>
        <begin position="1"/>
        <end position="20"/>
    </location>
</feature>
<evidence type="ECO:0008006" key="4">
    <source>
        <dbReference type="Google" id="ProtNLM"/>
    </source>
</evidence>
<evidence type="ECO:0000313" key="3">
    <source>
        <dbReference type="Proteomes" id="UP001164743"/>
    </source>
</evidence>
<gene>
    <name evidence="2" type="ORF">PtA15_18A247</name>
</gene>
<feature type="chain" id="PRO_5046447742" description="Secreted protein" evidence="1">
    <location>
        <begin position="21"/>
        <end position="209"/>
    </location>
</feature>
<protein>
    <recommendedName>
        <fullName evidence="4">Secreted protein</fullName>
    </recommendedName>
</protein>
<keyword evidence="3" id="KW-1185">Reference proteome</keyword>
<evidence type="ECO:0000313" key="2">
    <source>
        <dbReference type="EMBL" id="WAQ93189.1"/>
    </source>
</evidence>
<organism evidence="2 3">
    <name type="scientific">Puccinia triticina</name>
    <dbReference type="NCBI Taxonomy" id="208348"/>
    <lineage>
        <taxon>Eukaryota</taxon>
        <taxon>Fungi</taxon>
        <taxon>Dikarya</taxon>
        <taxon>Basidiomycota</taxon>
        <taxon>Pucciniomycotina</taxon>
        <taxon>Pucciniomycetes</taxon>
        <taxon>Pucciniales</taxon>
        <taxon>Pucciniaceae</taxon>
        <taxon>Puccinia</taxon>
    </lineage>
</organism>
<dbReference type="Proteomes" id="UP001164743">
    <property type="component" value="Chromosome 18A"/>
</dbReference>